<accession>A0A9P0CZ70</accession>
<feature type="compositionally biased region" description="Basic and acidic residues" evidence="1">
    <location>
        <begin position="32"/>
        <end position="44"/>
    </location>
</feature>
<feature type="compositionally biased region" description="Polar residues" evidence="1">
    <location>
        <begin position="1"/>
        <end position="15"/>
    </location>
</feature>
<name>A0A9P0CZ70_9CUCU</name>
<evidence type="ECO:0000313" key="3">
    <source>
        <dbReference type="Proteomes" id="UP001153636"/>
    </source>
</evidence>
<feature type="compositionally biased region" description="Polar residues" evidence="1">
    <location>
        <begin position="356"/>
        <end position="369"/>
    </location>
</feature>
<organism evidence="2 3">
    <name type="scientific">Psylliodes chrysocephalus</name>
    <dbReference type="NCBI Taxonomy" id="3402493"/>
    <lineage>
        <taxon>Eukaryota</taxon>
        <taxon>Metazoa</taxon>
        <taxon>Ecdysozoa</taxon>
        <taxon>Arthropoda</taxon>
        <taxon>Hexapoda</taxon>
        <taxon>Insecta</taxon>
        <taxon>Pterygota</taxon>
        <taxon>Neoptera</taxon>
        <taxon>Endopterygota</taxon>
        <taxon>Coleoptera</taxon>
        <taxon>Polyphaga</taxon>
        <taxon>Cucujiformia</taxon>
        <taxon>Chrysomeloidea</taxon>
        <taxon>Chrysomelidae</taxon>
        <taxon>Galerucinae</taxon>
        <taxon>Alticini</taxon>
        <taxon>Psylliodes</taxon>
    </lineage>
</organism>
<feature type="compositionally biased region" description="Acidic residues" evidence="1">
    <location>
        <begin position="80"/>
        <end position="90"/>
    </location>
</feature>
<feature type="compositionally biased region" description="Polar residues" evidence="1">
    <location>
        <begin position="45"/>
        <end position="58"/>
    </location>
</feature>
<keyword evidence="3" id="KW-1185">Reference proteome</keyword>
<reference evidence="2" key="1">
    <citation type="submission" date="2022-01" db="EMBL/GenBank/DDBJ databases">
        <authorList>
            <person name="King R."/>
        </authorList>
    </citation>
    <scope>NUCLEOTIDE SEQUENCE</scope>
</reference>
<protein>
    <submittedName>
        <fullName evidence="2">Uncharacterized protein</fullName>
    </submittedName>
</protein>
<evidence type="ECO:0000256" key="1">
    <source>
        <dbReference type="SAM" id="MobiDB-lite"/>
    </source>
</evidence>
<feature type="compositionally biased region" description="Polar residues" evidence="1">
    <location>
        <begin position="245"/>
        <end position="279"/>
    </location>
</feature>
<feature type="region of interest" description="Disordered" evidence="1">
    <location>
        <begin position="220"/>
        <end position="279"/>
    </location>
</feature>
<feature type="region of interest" description="Disordered" evidence="1">
    <location>
        <begin position="1"/>
        <end position="102"/>
    </location>
</feature>
<gene>
    <name evidence="2" type="ORF">PSYICH_LOCUS8107</name>
</gene>
<feature type="region of interest" description="Disordered" evidence="1">
    <location>
        <begin position="325"/>
        <end position="385"/>
    </location>
</feature>
<proteinExistence type="predicted"/>
<dbReference type="AlphaFoldDB" id="A0A9P0CZ70"/>
<dbReference type="Proteomes" id="UP001153636">
    <property type="component" value="Chromosome 21"/>
</dbReference>
<feature type="compositionally biased region" description="Basic and acidic residues" evidence="1">
    <location>
        <begin position="59"/>
        <end position="76"/>
    </location>
</feature>
<evidence type="ECO:0000313" key="2">
    <source>
        <dbReference type="EMBL" id="CAH1107372.1"/>
    </source>
</evidence>
<feature type="compositionally biased region" description="Polar residues" evidence="1">
    <location>
        <begin position="337"/>
        <end position="348"/>
    </location>
</feature>
<sequence length="515" mass="58592">MTSRPNAENLKNFSQKSKEKTLYKIATNTQTEDQKSSENRKESLENQQESLQKTNESLQKTKESLEKTNKSLEKVYEAVTEPEEGAETDFSDNNSTFGESKENTDWVIRSGPNESLEKLLNTLEDSTDGFESPISANITVLEMKEDNSGDGTPDTIKKSSHISKFGKYGENDQNLNTEYKTLPMPRNVKAKVDPRIKIGIINTDISPTLAKSIMEYKAGSLTSEEENRDTNKGTQNSIDDRNLPHSPNSVFPIRTTASPEAMETNTVQSNEPPYQTPKRFSSNFQQLIREKSLKTITVTNNRFQALTDESESEYEDEIRKIVKRKRKMAKQGDESSKINNNNAPTQSKNTEKPTESKSNNTKPSISQNTPKKKNPMPPIVIEGKTTNQSQLIKDIKELVKGQFSIKHTNASTILFVEGREDYDRMVNNIKAEKMPYHTYTSYEDKSHAFVLRGLADGTQISQIEENLIEEYDIKTRSIFKMNTKNRPLFLIVTDPTLTLDYMNKNVRRVLYSRVT</sequence>
<dbReference type="EMBL" id="OV651833">
    <property type="protein sequence ID" value="CAH1107372.1"/>
    <property type="molecule type" value="Genomic_DNA"/>
</dbReference>